<keyword evidence="3" id="KW-1185">Reference proteome</keyword>
<dbReference type="AlphaFoldDB" id="A0A9Q0WU80"/>
<accession>A0A9Q0WU80</accession>
<evidence type="ECO:0000313" key="2">
    <source>
        <dbReference type="EMBL" id="KAJ6773597.1"/>
    </source>
</evidence>
<gene>
    <name evidence="2" type="ORF">OIU79_017129</name>
</gene>
<proteinExistence type="predicted"/>
<feature type="region of interest" description="Disordered" evidence="1">
    <location>
        <begin position="122"/>
        <end position="144"/>
    </location>
</feature>
<sequence length="144" mass="16479">MSIDFLIIEKWKEMICRPVRIWKLSYGHRRYLPKNLLNLRVNKGMEEQKKLLGKLIEDGIDSDDNEPIGSLFKLKRPRNPKKVKVVLENIEVKEDKLVVEGEDLGGMDDTLASFKKKLKFPKKGLGSVSASQNEGEELLDGNVE</sequence>
<organism evidence="2 3">
    <name type="scientific">Salix purpurea</name>
    <name type="common">Purple osier willow</name>
    <dbReference type="NCBI Taxonomy" id="77065"/>
    <lineage>
        <taxon>Eukaryota</taxon>
        <taxon>Viridiplantae</taxon>
        <taxon>Streptophyta</taxon>
        <taxon>Embryophyta</taxon>
        <taxon>Tracheophyta</taxon>
        <taxon>Spermatophyta</taxon>
        <taxon>Magnoliopsida</taxon>
        <taxon>eudicotyledons</taxon>
        <taxon>Gunneridae</taxon>
        <taxon>Pentapetalae</taxon>
        <taxon>rosids</taxon>
        <taxon>fabids</taxon>
        <taxon>Malpighiales</taxon>
        <taxon>Salicaceae</taxon>
        <taxon>Saliceae</taxon>
        <taxon>Salix</taxon>
    </lineage>
</organism>
<feature type="non-terminal residue" evidence="2">
    <location>
        <position position="144"/>
    </location>
</feature>
<dbReference type="EMBL" id="JAPFFK010000002">
    <property type="protein sequence ID" value="KAJ6773597.1"/>
    <property type="molecule type" value="Genomic_DNA"/>
</dbReference>
<evidence type="ECO:0000256" key="1">
    <source>
        <dbReference type="SAM" id="MobiDB-lite"/>
    </source>
</evidence>
<protein>
    <submittedName>
        <fullName evidence="2">Uncharacterized protein</fullName>
    </submittedName>
</protein>
<dbReference type="Proteomes" id="UP001151532">
    <property type="component" value="Chromosome 5"/>
</dbReference>
<reference evidence="2" key="1">
    <citation type="submission" date="2022-11" db="EMBL/GenBank/DDBJ databases">
        <authorList>
            <person name="Hyden B.L."/>
            <person name="Feng K."/>
            <person name="Yates T."/>
            <person name="Jawdy S."/>
            <person name="Smart L.B."/>
            <person name="Muchero W."/>
        </authorList>
    </citation>
    <scope>NUCLEOTIDE SEQUENCE</scope>
    <source>
        <tissue evidence="2">Shoot tip</tissue>
    </source>
</reference>
<reference evidence="2" key="2">
    <citation type="journal article" date="2023" name="Int. J. Mol. Sci.">
        <title>De Novo Assembly and Annotation of 11 Diverse Shrub Willow (Salix) Genomes Reveals Novel Gene Organization in Sex-Linked Regions.</title>
        <authorList>
            <person name="Hyden B."/>
            <person name="Feng K."/>
            <person name="Yates T.B."/>
            <person name="Jawdy S."/>
            <person name="Cereghino C."/>
            <person name="Smart L.B."/>
            <person name="Muchero W."/>
        </authorList>
    </citation>
    <scope>NUCLEOTIDE SEQUENCE</scope>
    <source>
        <tissue evidence="2">Shoot tip</tissue>
    </source>
</reference>
<feature type="compositionally biased region" description="Acidic residues" evidence="1">
    <location>
        <begin position="134"/>
        <end position="144"/>
    </location>
</feature>
<comment type="caution">
    <text evidence="2">The sequence shown here is derived from an EMBL/GenBank/DDBJ whole genome shotgun (WGS) entry which is preliminary data.</text>
</comment>
<dbReference type="OrthoDB" id="5046242at2759"/>
<name>A0A9Q0WU80_SALPP</name>
<evidence type="ECO:0000313" key="3">
    <source>
        <dbReference type="Proteomes" id="UP001151532"/>
    </source>
</evidence>